<protein>
    <recommendedName>
        <fullName evidence="4">PAC2 family protein</fullName>
    </recommendedName>
</protein>
<dbReference type="Gene3D" id="3.40.50.10900">
    <property type="entry name" value="PAC-like subunit"/>
    <property type="match status" value="1"/>
</dbReference>
<reference evidence="2 3" key="1">
    <citation type="submission" date="2010-12" db="EMBL/GenBank/DDBJ databases">
        <authorList>
            <person name="Muzny D."/>
            <person name="Qin X."/>
            <person name="Buhay C."/>
            <person name="Dugan-Rocha S."/>
            <person name="Ding Y."/>
            <person name="Chen G."/>
            <person name="Hawes A."/>
            <person name="Holder M."/>
            <person name="Jhangiani S."/>
            <person name="Johnson A."/>
            <person name="Khan Z."/>
            <person name="Li Z."/>
            <person name="Liu W."/>
            <person name="Liu X."/>
            <person name="Perez L."/>
            <person name="Shen H."/>
            <person name="Wang Q."/>
            <person name="Watt J."/>
            <person name="Xi L."/>
            <person name="Xin Y."/>
            <person name="Zhou J."/>
            <person name="Deng J."/>
            <person name="Jiang H."/>
            <person name="Liu Y."/>
            <person name="Qu J."/>
            <person name="Song X.-Z."/>
            <person name="Zhang L."/>
            <person name="Villasana D."/>
            <person name="Johnson A."/>
            <person name="Liu J."/>
            <person name="Liyanage D."/>
            <person name="Lorensuhewa L."/>
            <person name="Robinson T."/>
            <person name="Song A."/>
            <person name="Song B.-B."/>
            <person name="Dinh H."/>
            <person name="Thornton R."/>
            <person name="Coyle M."/>
            <person name="Francisco L."/>
            <person name="Jackson L."/>
            <person name="Javaid M."/>
            <person name="Korchina V."/>
            <person name="Kovar C."/>
            <person name="Mata R."/>
            <person name="Mathew T."/>
            <person name="Ngo R."/>
            <person name="Nguyen L."/>
            <person name="Nguyen N."/>
            <person name="Okwuonu G."/>
            <person name="Ongeri F."/>
            <person name="Pham C."/>
            <person name="Simmons D."/>
            <person name="Wilczek-Boney K."/>
            <person name="Hale W."/>
            <person name="Jakkamsetti A."/>
            <person name="Pham P."/>
            <person name="Ruth R."/>
            <person name="San Lucas F."/>
            <person name="Warren J."/>
            <person name="Zhang J."/>
            <person name="Zhao Z."/>
            <person name="Zhou C."/>
            <person name="Zhu D."/>
            <person name="Lee S."/>
            <person name="Bess C."/>
            <person name="Blankenburg K."/>
            <person name="Forbes L."/>
            <person name="Fu Q."/>
            <person name="Gubbala S."/>
            <person name="Hirani K."/>
            <person name="Jayaseelan J.C."/>
            <person name="Lara F."/>
            <person name="Munidasa M."/>
            <person name="Palculict T."/>
            <person name="Patil S."/>
            <person name="Pu L.-L."/>
            <person name="Saada N."/>
            <person name="Tang L."/>
            <person name="Weissenberger G."/>
            <person name="Zhu Y."/>
            <person name="Hemphill L."/>
            <person name="Shang Y."/>
            <person name="Youmans B."/>
            <person name="Ayvaz T."/>
            <person name="Ross M."/>
            <person name="Santibanez J."/>
            <person name="Aqrawi P."/>
            <person name="Gross S."/>
            <person name="Joshi V."/>
            <person name="Fowler G."/>
            <person name="Nazareth L."/>
            <person name="Reid J."/>
            <person name="Worley K."/>
            <person name="Petrosino J."/>
            <person name="Highlander S."/>
            <person name="Gibbs R."/>
        </authorList>
    </citation>
    <scope>NUCLEOTIDE SEQUENCE [LARGE SCALE GENOMIC DNA]</scope>
    <source>
        <strain evidence="2 3">DSM 10105</strain>
    </source>
</reference>
<dbReference type="Proteomes" id="UP000004946">
    <property type="component" value="Chromosome"/>
</dbReference>
<evidence type="ECO:0000313" key="3">
    <source>
        <dbReference type="Proteomes" id="UP000004946"/>
    </source>
</evidence>
<dbReference type="InterPro" id="IPR038389">
    <property type="entry name" value="PSMG2_sf"/>
</dbReference>
<dbReference type="InterPro" id="IPR008492">
    <property type="entry name" value="Rv2714-like"/>
</dbReference>
<evidence type="ECO:0000256" key="1">
    <source>
        <dbReference type="SAM" id="MobiDB-lite"/>
    </source>
</evidence>
<dbReference type="KEGG" id="pdo:PSDT_0813"/>
<name>E6JYD6_PARDN</name>
<keyword evidence="3" id="KW-1185">Reference proteome</keyword>
<dbReference type="HOGENOM" id="CLU_055821_1_0_11"/>
<dbReference type="RefSeq" id="WP_006289197.1">
    <property type="nucleotide sequence ID" value="NZ_AP012333.1"/>
</dbReference>
<dbReference type="eggNOG" id="COG1938">
    <property type="taxonomic scope" value="Bacteria"/>
</dbReference>
<dbReference type="PATRIC" id="fig|864564.6.peg.895"/>
<dbReference type="PIRSF" id="PIRSF028754">
    <property type="entry name" value="UCP028754"/>
    <property type="match status" value="1"/>
</dbReference>
<dbReference type="EMBL" id="AEON01000001">
    <property type="protein sequence ID" value="EFT83813.1"/>
    <property type="molecule type" value="Genomic_DNA"/>
</dbReference>
<feature type="region of interest" description="Disordered" evidence="1">
    <location>
        <begin position="276"/>
        <end position="300"/>
    </location>
</feature>
<dbReference type="InterPro" id="IPR019151">
    <property type="entry name" value="Proteasome_assmbl_chaperone_2"/>
</dbReference>
<organism evidence="2 3">
    <name type="scientific">Parascardovia denticolens DSM 10105 = JCM 12538</name>
    <dbReference type="NCBI Taxonomy" id="864564"/>
    <lineage>
        <taxon>Bacteria</taxon>
        <taxon>Bacillati</taxon>
        <taxon>Actinomycetota</taxon>
        <taxon>Actinomycetes</taxon>
        <taxon>Bifidobacteriales</taxon>
        <taxon>Bifidobacteriaceae</taxon>
        <taxon>Parascardovia</taxon>
    </lineage>
</organism>
<proteinExistence type="predicted"/>
<gene>
    <name evidence="2" type="ORF">HMPREF0620_0818</name>
</gene>
<evidence type="ECO:0000313" key="2">
    <source>
        <dbReference type="EMBL" id="EFT83813.1"/>
    </source>
</evidence>
<comment type="caution">
    <text evidence="2">The sequence shown here is derived from an EMBL/GenBank/DDBJ whole genome shotgun (WGS) entry which is preliminary data.</text>
</comment>
<accession>E6JYD6</accession>
<dbReference type="SUPFAM" id="SSF159659">
    <property type="entry name" value="Cgl1923-like"/>
    <property type="match status" value="1"/>
</dbReference>
<dbReference type="AlphaFoldDB" id="E6JYD6"/>
<sequence>MDDSKHRTVLIAAFEGWNDAGQAASGAIRHLLKALEVESRQVDRISCSPFFDYQFTRPMMCTVDGRRQIMWPQVTFSSIDLSPSLTLLTELGPEPNFQWMEFAQKSLRIADAYEVDEIITLGSMFNDVPHTRPLPVSQVDSHAVLDPDDAYNGPVGIPSIINFTAAEQGYKTLSMWVSIPQYVGADDCPFGVQTLIDALGAHLGVDLPQGDLPFRTRQWKASADALVSYNDDLNHYVKQLEEDQDQESMEDAMGVQGDYIPQKVTNQLIDETEAFLSSLNGEGKGQDGRDPMPDGPSEGE</sequence>
<evidence type="ECO:0008006" key="4">
    <source>
        <dbReference type="Google" id="ProtNLM"/>
    </source>
</evidence>
<dbReference type="Pfam" id="PF09754">
    <property type="entry name" value="PAC2"/>
    <property type="match status" value="1"/>
</dbReference>